<evidence type="ECO:0000256" key="3">
    <source>
        <dbReference type="ARBA" id="ARBA00022617"/>
    </source>
</evidence>
<keyword evidence="4 13" id="KW-0812">Transmembrane</keyword>
<evidence type="ECO:0000256" key="9">
    <source>
        <dbReference type="ARBA" id="ARBA00023004"/>
    </source>
</evidence>
<sequence length="121" mass="13504">MSQIYTYEEIAKHNSPDDTWIVIEGKVYDVSKFLDEHPGGEEIIFELAGTDATENFEDIGHSDDALKILKKMYIGDLDKASKPVKVVPKVEVTRKSDENGGLLVCMIGGICLAIAYYYLND</sequence>
<feature type="domain" description="Cytochrome b5 heme-binding" evidence="14">
    <location>
        <begin position="2"/>
        <end position="78"/>
    </location>
</feature>
<dbReference type="Pfam" id="PF00173">
    <property type="entry name" value="Cyt-b5"/>
    <property type="match status" value="1"/>
</dbReference>
<dbReference type="eggNOG" id="KOG0537">
    <property type="taxonomic scope" value="Eukaryota"/>
</dbReference>
<dbReference type="EMBL" id="HE580272">
    <property type="protein sequence ID" value="CCD25591.1"/>
    <property type="molecule type" value="Genomic_DNA"/>
</dbReference>
<dbReference type="PRINTS" id="PR00363">
    <property type="entry name" value="CYTOCHROMEB5"/>
</dbReference>
<dbReference type="PROSITE" id="PS00191">
    <property type="entry name" value="CYTOCHROME_B5_1"/>
    <property type="match status" value="1"/>
</dbReference>
<dbReference type="GO" id="GO:0020037">
    <property type="term" value="F:heme binding"/>
    <property type="evidence" value="ECO:0007669"/>
    <property type="project" value="UniProtKB-UniRule"/>
</dbReference>
<dbReference type="InterPro" id="IPR018506">
    <property type="entry name" value="Cyt_B5_heme-BS"/>
</dbReference>
<evidence type="ECO:0000256" key="2">
    <source>
        <dbReference type="ARBA" id="ARBA00022448"/>
    </source>
</evidence>
<organism evidence="15 16">
    <name type="scientific">Naumovozyma dairenensis (strain ATCC 10597 / BCRC 20456 / CBS 421 / NBRC 0211 / NRRL Y-12639)</name>
    <name type="common">Saccharomyces dairenensis</name>
    <dbReference type="NCBI Taxonomy" id="1071378"/>
    <lineage>
        <taxon>Eukaryota</taxon>
        <taxon>Fungi</taxon>
        <taxon>Dikarya</taxon>
        <taxon>Ascomycota</taxon>
        <taxon>Saccharomycotina</taxon>
        <taxon>Saccharomycetes</taxon>
        <taxon>Saccharomycetales</taxon>
        <taxon>Saccharomycetaceae</taxon>
        <taxon>Naumovozyma</taxon>
    </lineage>
</organism>
<keyword evidence="10 13" id="KW-0472">Membrane</keyword>
<evidence type="ECO:0000259" key="14">
    <source>
        <dbReference type="PROSITE" id="PS50255"/>
    </source>
</evidence>
<dbReference type="InterPro" id="IPR050668">
    <property type="entry name" value="Cytochrome_b5"/>
</dbReference>
<dbReference type="KEGG" id="ndi:NDAI_0F02730"/>
<evidence type="ECO:0000256" key="13">
    <source>
        <dbReference type="RuleBase" id="RU362121"/>
    </source>
</evidence>
<dbReference type="PANTHER" id="PTHR19359:SF150">
    <property type="entry name" value="CYTOCHROME B5"/>
    <property type="match status" value="1"/>
</dbReference>
<accession>G0WCT0</accession>
<evidence type="ECO:0000256" key="5">
    <source>
        <dbReference type="ARBA" id="ARBA00022723"/>
    </source>
</evidence>
<dbReference type="PANTHER" id="PTHR19359">
    <property type="entry name" value="CYTOCHROME B5"/>
    <property type="match status" value="1"/>
</dbReference>
<dbReference type="InterPro" id="IPR036400">
    <property type="entry name" value="Cyt_B5-like_heme/steroid_sf"/>
</dbReference>
<dbReference type="InterPro" id="IPR001199">
    <property type="entry name" value="Cyt_B5-like_heme/steroid-bd"/>
</dbReference>
<keyword evidence="8" id="KW-0249">Electron transport</keyword>
<evidence type="ECO:0000256" key="10">
    <source>
        <dbReference type="ARBA" id="ARBA00023136"/>
    </source>
</evidence>
<dbReference type="PROSITE" id="PS50255">
    <property type="entry name" value="CYTOCHROME_B5_2"/>
    <property type="match status" value="1"/>
</dbReference>
<dbReference type="RefSeq" id="XP_003670834.1">
    <property type="nucleotide sequence ID" value="XM_003670786.1"/>
</dbReference>
<dbReference type="FunFam" id="3.10.120.10:FF:000002">
    <property type="entry name" value="Cytochrome b5 type B"/>
    <property type="match status" value="1"/>
</dbReference>
<evidence type="ECO:0000313" key="15">
    <source>
        <dbReference type="EMBL" id="CCD25591.1"/>
    </source>
</evidence>
<dbReference type="GO" id="GO:0016126">
    <property type="term" value="P:sterol biosynthetic process"/>
    <property type="evidence" value="ECO:0007669"/>
    <property type="project" value="TreeGrafter"/>
</dbReference>
<dbReference type="GO" id="GO:0046872">
    <property type="term" value="F:metal ion binding"/>
    <property type="evidence" value="ECO:0007669"/>
    <property type="project" value="UniProtKB-UniRule"/>
</dbReference>
<dbReference type="Proteomes" id="UP000000689">
    <property type="component" value="Chromosome 6"/>
</dbReference>
<evidence type="ECO:0000256" key="11">
    <source>
        <dbReference type="ARBA" id="ARBA00037877"/>
    </source>
</evidence>
<dbReference type="STRING" id="1071378.G0WCT0"/>
<dbReference type="SMART" id="SM01117">
    <property type="entry name" value="Cyt-b5"/>
    <property type="match status" value="1"/>
</dbReference>
<dbReference type="Gene3D" id="3.10.120.10">
    <property type="entry name" value="Cytochrome b5-like heme/steroid binding domain"/>
    <property type="match status" value="1"/>
</dbReference>
<name>G0WCT0_NAUDC</name>
<evidence type="ECO:0000256" key="7">
    <source>
        <dbReference type="ARBA" id="ARBA00022848"/>
    </source>
</evidence>
<dbReference type="AlphaFoldDB" id="G0WCT0"/>
<evidence type="ECO:0000256" key="1">
    <source>
        <dbReference type="ARBA" id="ARBA00004131"/>
    </source>
</evidence>
<keyword evidence="2" id="KW-0813">Transport</keyword>
<keyword evidence="3 13" id="KW-0349">Heme</keyword>
<evidence type="ECO:0000256" key="8">
    <source>
        <dbReference type="ARBA" id="ARBA00022982"/>
    </source>
</evidence>
<dbReference type="OMA" id="WIVIHND"/>
<keyword evidence="5 13" id="KW-0479">Metal-binding</keyword>
<dbReference type="OrthoDB" id="260519at2759"/>
<keyword evidence="9 13" id="KW-0408">Iron</keyword>
<comment type="subcellular location">
    <subcellularLocation>
        <location evidence="1">Endoplasmic reticulum membrane</location>
        <topology evidence="1">Single-pass membrane protein</topology>
        <orientation evidence="1">Cytoplasmic side</orientation>
    </subcellularLocation>
    <subcellularLocation>
        <location evidence="11">Microsome membrane</location>
        <topology evidence="11">Single-pass membrane protein</topology>
        <orientation evidence="11">Cytoplasmic side</orientation>
    </subcellularLocation>
</comment>
<dbReference type="HOGENOM" id="CLU_102602_3_2_1"/>
<evidence type="ECO:0000256" key="12">
    <source>
        <dbReference type="ARBA" id="ARBA00038168"/>
    </source>
</evidence>
<gene>
    <name evidence="15" type="primary">NDAI0F02730</name>
    <name evidence="15" type="ordered locus">NDAI_0F02730</name>
</gene>
<dbReference type="GeneID" id="11496929"/>
<evidence type="ECO:0000313" key="16">
    <source>
        <dbReference type="Proteomes" id="UP000000689"/>
    </source>
</evidence>
<dbReference type="GO" id="GO:0005789">
    <property type="term" value="C:endoplasmic reticulum membrane"/>
    <property type="evidence" value="ECO:0007669"/>
    <property type="project" value="UniProtKB-SubCell"/>
</dbReference>
<protein>
    <recommendedName>
        <fullName evidence="14">Cytochrome b5 heme-binding domain-containing protein</fullName>
    </recommendedName>
</protein>
<proteinExistence type="inferred from homology"/>
<keyword evidence="13" id="KW-1133">Transmembrane helix</keyword>
<keyword evidence="6" id="KW-0256">Endoplasmic reticulum</keyword>
<reference evidence="15 16" key="1">
    <citation type="journal article" date="2011" name="Proc. Natl. Acad. Sci. U.S.A.">
        <title>Evolutionary erosion of yeast sex chromosomes by mating-type switching accidents.</title>
        <authorList>
            <person name="Gordon J.L."/>
            <person name="Armisen D."/>
            <person name="Proux-Wera E."/>
            <person name="Oheigeartaigh S.S."/>
            <person name="Byrne K.P."/>
            <person name="Wolfe K.H."/>
        </authorList>
    </citation>
    <scope>NUCLEOTIDE SEQUENCE [LARGE SCALE GENOMIC DNA]</scope>
    <source>
        <strain evidence="16">ATCC 10597 / BCRC 20456 / CBS 421 / NBRC 0211 / NRRL Y-12639</strain>
    </source>
</reference>
<evidence type="ECO:0000256" key="4">
    <source>
        <dbReference type="ARBA" id="ARBA00022692"/>
    </source>
</evidence>
<feature type="transmembrane region" description="Helical" evidence="13">
    <location>
        <begin position="101"/>
        <end position="119"/>
    </location>
</feature>
<dbReference type="SUPFAM" id="SSF55856">
    <property type="entry name" value="Cytochrome b5-like heme/steroid binding domain"/>
    <property type="match status" value="1"/>
</dbReference>
<evidence type="ECO:0000256" key="6">
    <source>
        <dbReference type="ARBA" id="ARBA00022824"/>
    </source>
</evidence>
<keyword evidence="16" id="KW-1185">Reference proteome</keyword>
<comment type="similarity">
    <text evidence="12 13">Belongs to the cytochrome b5 family.</text>
</comment>
<keyword evidence="7" id="KW-0492">Microsome</keyword>